<dbReference type="InParanoid" id="A0A0D0CSJ5"/>
<reference evidence="3" key="2">
    <citation type="submission" date="2015-01" db="EMBL/GenBank/DDBJ databases">
        <title>Evolutionary Origins and Diversification of the Mycorrhizal Mutualists.</title>
        <authorList>
            <consortium name="DOE Joint Genome Institute"/>
            <consortium name="Mycorrhizal Genomics Consortium"/>
            <person name="Kohler A."/>
            <person name="Kuo A."/>
            <person name="Nagy L.G."/>
            <person name="Floudas D."/>
            <person name="Copeland A."/>
            <person name="Barry K.W."/>
            <person name="Cichocki N."/>
            <person name="Veneault-Fourrey C."/>
            <person name="LaButti K."/>
            <person name="Lindquist E.A."/>
            <person name="Lipzen A."/>
            <person name="Lundell T."/>
            <person name="Morin E."/>
            <person name="Murat C."/>
            <person name="Riley R."/>
            <person name="Ohm R."/>
            <person name="Sun H."/>
            <person name="Tunlid A."/>
            <person name="Henrissat B."/>
            <person name="Grigoriev I.V."/>
            <person name="Hibbett D.S."/>
            <person name="Martin F."/>
        </authorList>
    </citation>
    <scope>NUCLEOTIDE SEQUENCE [LARGE SCALE GENOMIC DNA]</scope>
    <source>
        <strain evidence="3">Ve08.2h10</strain>
    </source>
</reference>
<name>A0A0D0CSJ5_9AGAM</name>
<proteinExistence type="predicted"/>
<evidence type="ECO:0000256" key="1">
    <source>
        <dbReference type="SAM" id="Phobius"/>
    </source>
</evidence>
<dbReference type="Proteomes" id="UP000054538">
    <property type="component" value="Unassembled WGS sequence"/>
</dbReference>
<keyword evidence="1" id="KW-0812">Transmembrane</keyword>
<gene>
    <name evidence="2" type="ORF">PAXRUDRAFT_20419</name>
</gene>
<accession>A0A0D0CSJ5</accession>
<reference evidence="2 3" key="1">
    <citation type="submission" date="2014-04" db="EMBL/GenBank/DDBJ databases">
        <authorList>
            <consortium name="DOE Joint Genome Institute"/>
            <person name="Kuo A."/>
            <person name="Kohler A."/>
            <person name="Jargeat P."/>
            <person name="Nagy L.G."/>
            <person name="Floudas D."/>
            <person name="Copeland A."/>
            <person name="Barry K.W."/>
            <person name="Cichocki N."/>
            <person name="Veneault-Fourrey C."/>
            <person name="LaButti K."/>
            <person name="Lindquist E.A."/>
            <person name="Lipzen A."/>
            <person name="Lundell T."/>
            <person name="Morin E."/>
            <person name="Murat C."/>
            <person name="Sun H."/>
            <person name="Tunlid A."/>
            <person name="Henrissat B."/>
            <person name="Grigoriev I.V."/>
            <person name="Hibbett D.S."/>
            <person name="Martin F."/>
            <person name="Nordberg H.P."/>
            <person name="Cantor M.N."/>
            <person name="Hua S.X."/>
        </authorList>
    </citation>
    <scope>NUCLEOTIDE SEQUENCE [LARGE SCALE GENOMIC DNA]</scope>
    <source>
        <strain evidence="2 3">Ve08.2h10</strain>
    </source>
</reference>
<feature type="transmembrane region" description="Helical" evidence="1">
    <location>
        <begin position="17"/>
        <end position="35"/>
    </location>
</feature>
<dbReference type="HOGENOM" id="CLU_3051011_0_0_1"/>
<dbReference type="AlphaFoldDB" id="A0A0D0CSJ5"/>
<sequence>MAWHLPGVLSEEFQVCFQYLLSIGIFLLTLEASLAQDPGGPRRIYSPNPASEVQ</sequence>
<dbReference type="EMBL" id="KN829353">
    <property type="protein sequence ID" value="KIK73871.1"/>
    <property type="molecule type" value="Genomic_DNA"/>
</dbReference>
<protein>
    <submittedName>
        <fullName evidence="2">Uncharacterized protein</fullName>
    </submittedName>
</protein>
<evidence type="ECO:0000313" key="3">
    <source>
        <dbReference type="Proteomes" id="UP000054538"/>
    </source>
</evidence>
<keyword evidence="3" id="KW-1185">Reference proteome</keyword>
<organism evidence="2 3">
    <name type="scientific">Paxillus rubicundulus Ve08.2h10</name>
    <dbReference type="NCBI Taxonomy" id="930991"/>
    <lineage>
        <taxon>Eukaryota</taxon>
        <taxon>Fungi</taxon>
        <taxon>Dikarya</taxon>
        <taxon>Basidiomycota</taxon>
        <taxon>Agaricomycotina</taxon>
        <taxon>Agaricomycetes</taxon>
        <taxon>Agaricomycetidae</taxon>
        <taxon>Boletales</taxon>
        <taxon>Paxilineae</taxon>
        <taxon>Paxillaceae</taxon>
        <taxon>Paxillus</taxon>
    </lineage>
</organism>
<keyword evidence="1" id="KW-1133">Transmembrane helix</keyword>
<keyword evidence="1" id="KW-0472">Membrane</keyword>
<evidence type="ECO:0000313" key="2">
    <source>
        <dbReference type="EMBL" id="KIK73871.1"/>
    </source>
</evidence>